<reference evidence="3" key="1">
    <citation type="submission" date="2016-10" db="EMBL/GenBank/DDBJ databases">
        <authorList>
            <person name="Varghese N."/>
            <person name="Submissions S."/>
        </authorList>
    </citation>
    <scope>NUCLEOTIDE SEQUENCE [LARGE SCALE GENOMIC DNA]</scope>
    <source>
        <strain evidence="3">DSM 22703</strain>
    </source>
</reference>
<name>A0A1G5UZF8_9BACT</name>
<keyword evidence="3" id="KW-1185">Reference proteome</keyword>
<dbReference type="STRING" id="279824.SAMN03080617_00216"/>
<accession>A0A1G5UZF8</accession>
<dbReference type="Gene3D" id="3.10.450.50">
    <property type="match status" value="1"/>
</dbReference>
<proteinExistence type="predicted"/>
<dbReference type="Pfam" id="PF14534">
    <property type="entry name" value="DUF4440"/>
    <property type="match status" value="1"/>
</dbReference>
<evidence type="ECO:0000259" key="1">
    <source>
        <dbReference type="Pfam" id="PF14534"/>
    </source>
</evidence>
<dbReference type="AlphaFoldDB" id="A0A1G5UZF8"/>
<dbReference type="RefSeq" id="WP_245693118.1">
    <property type="nucleotide sequence ID" value="NZ_FMXE01000002.1"/>
</dbReference>
<dbReference type="InterPro" id="IPR032710">
    <property type="entry name" value="NTF2-like_dom_sf"/>
</dbReference>
<evidence type="ECO:0000313" key="3">
    <source>
        <dbReference type="Proteomes" id="UP000198756"/>
    </source>
</evidence>
<dbReference type="EMBL" id="FMXE01000002">
    <property type="protein sequence ID" value="SDA39002.1"/>
    <property type="molecule type" value="Genomic_DNA"/>
</dbReference>
<sequence>MNWVRTSIFSLIGILIISISYGQDLEKALILAQREASNQALRNFDHELNATFSTEDAFITTGLGVLISGKEEQEIYLKSLPSPRMYWIRTPDEVIVNHKTQLAWETGTWKGYLEDSDEAVVGGKYSAQWTKTSGTWLIRSQLFVTLTD</sequence>
<dbReference type="SUPFAM" id="SSF54427">
    <property type="entry name" value="NTF2-like"/>
    <property type="match status" value="1"/>
</dbReference>
<gene>
    <name evidence="2" type="ORF">SAMN03080617_00216</name>
</gene>
<dbReference type="Proteomes" id="UP000198756">
    <property type="component" value="Unassembled WGS sequence"/>
</dbReference>
<organism evidence="2 3">
    <name type="scientific">Algoriphagus alkaliphilus</name>
    <dbReference type="NCBI Taxonomy" id="279824"/>
    <lineage>
        <taxon>Bacteria</taxon>
        <taxon>Pseudomonadati</taxon>
        <taxon>Bacteroidota</taxon>
        <taxon>Cytophagia</taxon>
        <taxon>Cytophagales</taxon>
        <taxon>Cyclobacteriaceae</taxon>
        <taxon>Algoriphagus</taxon>
    </lineage>
</organism>
<dbReference type="InterPro" id="IPR027843">
    <property type="entry name" value="DUF4440"/>
</dbReference>
<evidence type="ECO:0000313" key="2">
    <source>
        <dbReference type="EMBL" id="SDA39002.1"/>
    </source>
</evidence>
<feature type="domain" description="DUF4440" evidence="1">
    <location>
        <begin position="30"/>
        <end position="138"/>
    </location>
</feature>
<protein>
    <recommendedName>
        <fullName evidence="1">DUF4440 domain-containing protein</fullName>
    </recommendedName>
</protein>